<keyword evidence="2" id="KW-1185">Reference proteome</keyword>
<evidence type="ECO:0000313" key="1">
    <source>
        <dbReference type="EMBL" id="SMB95804.1"/>
    </source>
</evidence>
<dbReference type="STRING" id="695939.SAMN00790413_03005"/>
<evidence type="ECO:0000313" key="2">
    <source>
        <dbReference type="Proteomes" id="UP000192582"/>
    </source>
</evidence>
<name>A0A1W1VSE2_9DEIO</name>
<protein>
    <submittedName>
        <fullName evidence="1">Uncharacterized protein</fullName>
    </submittedName>
</protein>
<dbReference type="EMBL" id="FWWU01000009">
    <property type="protein sequence ID" value="SMB95804.1"/>
    <property type="molecule type" value="Genomic_DNA"/>
</dbReference>
<dbReference type="AlphaFoldDB" id="A0A1W1VSE2"/>
<organism evidence="1 2">
    <name type="scientific">Deinococcus hopiensis KR-140</name>
    <dbReference type="NCBI Taxonomy" id="695939"/>
    <lineage>
        <taxon>Bacteria</taxon>
        <taxon>Thermotogati</taxon>
        <taxon>Deinococcota</taxon>
        <taxon>Deinococci</taxon>
        <taxon>Deinococcales</taxon>
        <taxon>Deinococcaceae</taxon>
        <taxon>Deinococcus</taxon>
    </lineage>
</organism>
<accession>A0A1W1VSE2</accession>
<dbReference type="OrthoDB" id="115162at2"/>
<proteinExistence type="predicted"/>
<reference evidence="1 2" key="1">
    <citation type="submission" date="2017-04" db="EMBL/GenBank/DDBJ databases">
        <authorList>
            <person name="Afonso C.L."/>
            <person name="Miller P.J."/>
            <person name="Scott M.A."/>
            <person name="Spackman E."/>
            <person name="Goraichik I."/>
            <person name="Dimitrov K.M."/>
            <person name="Suarez D.L."/>
            <person name="Swayne D.E."/>
        </authorList>
    </citation>
    <scope>NUCLEOTIDE SEQUENCE [LARGE SCALE GENOMIC DNA]</scope>
    <source>
        <strain evidence="1 2">KR-140</strain>
    </source>
</reference>
<gene>
    <name evidence="1" type="ORF">SAMN00790413_03005</name>
</gene>
<dbReference type="RefSeq" id="WP_084050374.1">
    <property type="nucleotide sequence ID" value="NZ_FWWU01000009.1"/>
</dbReference>
<dbReference type="Proteomes" id="UP000192582">
    <property type="component" value="Unassembled WGS sequence"/>
</dbReference>
<sequence>MVELPHQIDCRQQGPGFKQERADHFPGTGVPGIRSKFALLSKGGQATELYRSVAPKDRKAYPPSPVDAGSWHLALGMTDLYGPGRIGAEWS</sequence>